<dbReference type="Proteomes" id="UP000007799">
    <property type="component" value="Unassembled WGS sequence"/>
</dbReference>
<organism evidence="14">
    <name type="scientific">Salpingoeca rosetta (strain ATCC 50818 / BSB-021)</name>
    <dbReference type="NCBI Taxonomy" id="946362"/>
    <lineage>
        <taxon>Eukaryota</taxon>
        <taxon>Choanoflagellata</taxon>
        <taxon>Craspedida</taxon>
        <taxon>Salpingoecidae</taxon>
        <taxon>Salpingoeca</taxon>
    </lineage>
</organism>
<reference evidence="13" key="1">
    <citation type="submission" date="2009-08" db="EMBL/GenBank/DDBJ databases">
        <title>Annotation of Salpingoeca rosetta.</title>
        <authorList>
            <consortium name="The Broad Institute Genome Sequencing Platform"/>
            <person name="Russ C."/>
            <person name="Cuomo C."/>
            <person name="Burger G."/>
            <person name="Gray M.W."/>
            <person name="Holland P.W.H."/>
            <person name="King N."/>
            <person name="Lang F.B.F."/>
            <person name="Roger A.J."/>
            <person name="Ruiz-Trillo I."/>
            <person name="Young S.K."/>
            <person name="Zeng Q."/>
            <person name="Gargeya S."/>
            <person name="Alvarado L."/>
            <person name="Berlin A."/>
            <person name="Chapman S.B."/>
            <person name="Chen Z."/>
            <person name="Freedman E."/>
            <person name="Gellesch M."/>
            <person name="Goldberg J."/>
            <person name="Griggs A."/>
            <person name="Gujja S."/>
            <person name="Heilman E."/>
            <person name="Heiman D."/>
            <person name="Howarth C."/>
            <person name="Mehta T."/>
            <person name="Neiman D."/>
            <person name="Pearson M."/>
            <person name="Roberts A."/>
            <person name="Saif S."/>
            <person name="Shea T."/>
            <person name="Shenoy N."/>
            <person name="Sisk P."/>
            <person name="Stolte C."/>
            <person name="Sykes S."/>
            <person name="White J."/>
            <person name="Yandava C."/>
            <person name="Haas B."/>
            <person name="Nusbaum C."/>
            <person name="Birren B."/>
        </authorList>
    </citation>
    <scope>NUCLEOTIDE SEQUENCE [LARGE SCALE GENOMIC DNA]</scope>
    <source>
        <strain evidence="13">ATCC 50818</strain>
    </source>
</reference>
<feature type="domain" description="UBR-type" evidence="12">
    <location>
        <begin position="80"/>
        <end position="151"/>
    </location>
</feature>
<dbReference type="FunCoup" id="F2TYN3">
    <property type="interactions" value="457"/>
</dbReference>
<dbReference type="SMART" id="SM00396">
    <property type="entry name" value="ZnF_UBR1"/>
    <property type="match status" value="1"/>
</dbReference>
<accession>F2TYN3</accession>
<feature type="region of interest" description="Disordered" evidence="11">
    <location>
        <begin position="1393"/>
        <end position="1439"/>
    </location>
</feature>
<evidence type="ECO:0000313" key="13">
    <source>
        <dbReference type="EMBL" id="EGD78707.1"/>
    </source>
</evidence>
<dbReference type="eggNOG" id="KOG1139">
    <property type="taxonomic scope" value="Eukaryota"/>
</dbReference>
<dbReference type="GO" id="GO:0016567">
    <property type="term" value="P:protein ubiquitination"/>
    <property type="evidence" value="ECO:0007669"/>
    <property type="project" value="UniProtKB-UniRule"/>
</dbReference>
<dbReference type="eggNOG" id="KOG1140">
    <property type="taxonomic scope" value="Eukaryota"/>
</dbReference>
<comment type="catalytic activity">
    <reaction evidence="1 10">
        <text>S-ubiquitinyl-[E2 ubiquitin-conjugating enzyme]-L-cysteine + [acceptor protein]-L-lysine = [E2 ubiquitin-conjugating enzyme]-L-cysteine + N(6)-ubiquitinyl-[acceptor protein]-L-lysine.</text>
        <dbReference type="EC" id="2.3.2.27"/>
    </reaction>
</comment>
<dbReference type="InParanoid" id="F2TYN3"/>
<keyword evidence="6 10" id="KW-0833">Ubl conjugation pathway</keyword>
<dbReference type="GO" id="GO:0061630">
    <property type="term" value="F:ubiquitin protein ligase activity"/>
    <property type="evidence" value="ECO:0007669"/>
    <property type="project" value="UniProtKB-UniRule"/>
</dbReference>
<evidence type="ECO:0000256" key="3">
    <source>
        <dbReference type="ARBA" id="ARBA00022679"/>
    </source>
</evidence>
<dbReference type="InterPro" id="IPR003126">
    <property type="entry name" value="Znf_UBR"/>
</dbReference>
<feature type="compositionally biased region" description="Basic and acidic residues" evidence="11">
    <location>
        <begin position="963"/>
        <end position="972"/>
    </location>
</feature>
<dbReference type="CDD" id="cd19670">
    <property type="entry name" value="UBR-box_UBR1_2_3"/>
    <property type="match status" value="1"/>
</dbReference>
<keyword evidence="7 10" id="KW-0862">Zinc</keyword>
<keyword evidence="3 10" id="KW-0808">Transferase</keyword>
<comment type="similarity">
    <text evidence="8 10">Belongs to the E3 ubiquitin-protein ligase UBR1-like family.</text>
</comment>
<dbReference type="OrthoDB" id="15304at2759"/>
<dbReference type="EC" id="2.3.2.27" evidence="10"/>
<feature type="compositionally biased region" description="Basic and acidic residues" evidence="11">
    <location>
        <begin position="1411"/>
        <end position="1431"/>
    </location>
</feature>
<protein>
    <recommendedName>
        <fullName evidence="10">E3 ubiquitin-protein ligase</fullName>
        <ecNumber evidence="10">2.3.2.27</ecNumber>
    </recommendedName>
</protein>
<keyword evidence="14" id="KW-1185">Reference proteome</keyword>
<dbReference type="PANTHER" id="PTHR21497:SF24">
    <property type="entry name" value="E3 UBIQUITIN-PROTEIN LIGASE UBR1"/>
    <property type="match status" value="1"/>
</dbReference>
<feature type="region of interest" description="Disordered" evidence="11">
    <location>
        <begin position="947"/>
        <end position="972"/>
    </location>
</feature>
<evidence type="ECO:0000256" key="6">
    <source>
        <dbReference type="ARBA" id="ARBA00022786"/>
    </source>
</evidence>
<evidence type="ECO:0000256" key="4">
    <source>
        <dbReference type="ARBA" id="ARBA00022723"/>
    </source>
</evidence>
<dbReference type="PROSITE" id="PS51157">
    <property type="entry name" value="ZF_UBR"/>
    <property type="match status" value="1"/>
</dbReference>
<evidence type="ECO:0000256" key="2">
    <source>
        <dbReference type="ARBA" id="ARBA00004906"/>
    </source>
</evidence>
<dbReference type="STRING" id="946362.F2TYN3"/>
<dbReference type="PANTHER" id="PTHR21497">
    <property type="entry name" value="UBIQUITIN LIGASE E3 ALPHA-RELATED"/>
    <property type="match status" value="1"/>
</dbReference>
<comment type="pathway">
    <text evidence="2 10">Protein modification; protein ubiquitination.</text>
</comment>
<dbReference type="GeneID" id="16078261"/>
<feature type="compositionally biased region" description="Basic residues" evidence="11">
    <location>
        <begin position="918"/>
        <end position="930"/>
    </location>
</feature>
<feature type="zinc finger region" description="UBR-type" evidence="9">
    <location>
        <begin position="80"/>
        <end position="151"/>
    </location>
</feature>
<keyword evidence="4 10" id="KW-0479">Metal-binding</keyword>
<dbReference type="InterPro" id="IPR039164">
    <property type="entry name" value="UBR1-like"/>
</dbReference>
<dbReference type="GO" id="GO:0000151">
    <property type="term" value="C:ubiquitin ligase complex"/>
    <property type="evidence" value="ECO:0007669"/>
    <property type="project" value="TreeGrafter"/>
</dbReference>
<feature type="region of interest" description="Disordered" evidence="11">
    <location>
        <begin position="1455"/>
        <end position="1492"/>
    </location>
</feature>
<feature type="region of interest" description="Disordered" evidence="11">
    <location>
        <begin position="1"/>
        <end position="31"/>
    </location>
</feature>
<sequence length="1796" mass="200850">MSSEGYEEAMEAARDEEQQQSDQEPQEPPDQLTVAGMLIEEYGAADLSEYDYDDPEYERLLGASQTLPAVLQRVFGPTHGVCNKQWGHNEIAYRCLDCQKLEVTAFCPTCFLEGGHEDHRYVMYMSSSGGSCDCGMSTAMDTRFCCPNHSPQTPDTGALERDIAAGKLDALRACFKEHLRFALTDHRPSIQFLQEMADLHWALRCMIWRCVRDLEAEQGFDWVERAVRLAICSELRASITVLLVSLIPTPEMKARLTRVVMDKYHELSELHKHATDVNEMNSEHLRLTVQIFSSPGELLPYLLERNLLRLLLDNLARFMQPSLCPRPHVQGNAASAPATFAAQSSLFTEGRFWPLAFDIKDYIAYDHSVARDFLTNPETVQSFADLCTLTELADVNIRKRDMFVLFESDRKQTYNFFTFYSTCFYTLTCHAYFFLWSPAVQEELAAPDATLTKTLVATLCTCYAALRTVLEIPFAFPSEDVYTTCLPFHRHIAVILGAICRHASIDQFKNVLAEMGKASSSHPPQSPIEVVRALSVWPLRIFSARARQRIGLWKRNGAKPHLQMLLYTSSEMPNVVFADLFLVQLCAELEGTDEYISRVQTSFLHDTPWLDVLGGDASVDEAMAGVDELDRLSFAALLTDMQRFLLLSVQDNPIVTGNFQTLIDHKVQSFLALGRQKGSSIDAYAFRDPQISSHAAVRAAIERVAEFHPATVSHGNMREGYFEMKKEMWADINWPLIATLATDLRKMNNMIDNFNTAMKLPGDEVTEYHEVRTGSIMSLSPVLASPAMLSTQLNLLRAMLSLKGTPSYSPSVVGACLSFIAASVFVRSRNQAARVDERDDNDDDGDDASNCDDGSGLSDHDERLLRTLVEQMMTQFKNTTPLQGFLTSLSRVPALREFIAALRGENDEDSEESDGAKTKKQRKRAKKRQQKLLDKMLQQSTAFMKHRMEPDSSEDESDHSRHHSPDRTEPVIKPRAPKATCVVCQRSITTQRGASMFGIYSIPVSEQCQQHSNRELLQPLSDAREPPESFAVGITRAAGAYKFMQLCQHYIHDECKGNLSRCPICQSVTDLCVSGCVVPKVLAHHHCLSFTAGAPRVVNIMQQYRMFGAQETLPVAAEAHIARDGEYGFSSDVIWWLSGRAIESAQDDPLQQAWLRLRDEAAFLHYLSHTIETTVDAYQPSFSCKYFLYKTTHIGMQNPEQARSFMQRLQQIEFRWLNGGMFNYRTPLELDTSEFCLTILFGAFLHYPLEPADFGAFCRLVLAHAVARQSLVSGIESRPIVPRPDLENGLEFLCFTTALGEWREVEGIRISTATAFSEDPRIDGSGEIPKHHLVIQIKDDSPHEAGPFVIVLRNPSLIDVQCCYVAKGLDKKTTVPLPFDPYKIGKVTLWPAEAQDGPISKPADKPVPSTDRPEGAKEDTSAGNDDTTRDNSDDDSNASAVAATTAITDALSARMEATNSTPPPAPSSSAPEAASSSSSSTSPSTSSPRLPPSVRAAVLGRRLACPSKPFPHVSGRAGAPVIDRSAVDDLVHAMLTGDDTKITDDEVEACKRALDNDANTICKAVEHALRLLVVLKCTLYETRLCVPESVRCDSPSVVDMFVNFLDLKDTFAGVDWSDASSLRAKLLEPSQLIKGWLRAFAFRKFLSYEHKSTVGCAQELPSRHPPEVPRLLQPPPTFQKFHAKYSKEERVVVEKAVCLLCGDCYALEEDVPAPLPPVPHTEACCPLYMQRSKPVAFFKKGERHHAWGTFYLDEHDEEDRRLIRGRKLLLNPQRLSLLHEDWLRHRVDFPPANGRA</sequence>
<dbReference type="GO" id="GO:0005737">
    <property type="term" value="C:cytoplasm"/>
    <property type="evidence" value="ECO:0007669"/>
    <property type="project" value="TreeGrafter"/>
</dbReference>
<proteinExistence type="inferred from homology"/>
<evidence type="ECO:0000256" key="7">
    <source>
        <dbReference type="ARBA" id="ARBA00022833"/>
    </source>
</evidence>
<evidence type="ECO:0000256" key="10">
    <source>
        <dbReference type="RuleBase" id="RU366018"/>
    </source>
</evidence>
<dbReference type="Gene3D" id="2.10.110.30">
    <property type="match status" value="1"/>
</dbReference>
<evidence type="ECO:0000259" key="12">
    <source>
        <dbReference type="PROSITE" id="PS51157"/>
    </source>
</evidence>
<comment type="function">
    <text evidence="10">Ubiquitin ligase protein which is a component of the N-end rule pathway. Recognizes and binds to proteins bearing specific N-terminal residues that are destabilizing according to the N-end rule, leading to their ubiquitination and subsequent degradation.</text>
</comment>
<dbReference type="Pfam" id="PF02207">
    <property type="entry name" value="zf-UBR"/>
    <property type="match status" value="1"/>
</dbReference>
<dbReference type="KEGG" id="sre:PTSG_01686"/>
<evidence type="ECO:0000256" key="9">
    <source>
        <dbReference type="PROSITE-ProRule" id="PRU00508"/>
    </source>
</evidence>
<gene>
    <name evidence="13" type="ORF">PTSG_01686</name>
</gene>
<feature type="region of interest" description="Disordered" evidence="11">
    <location>
        <begin position="904"/>
        <end position="931"/>
    </location>
</feature>
<feature type="compositionally biased region" description="Acidic residues" evidence="11">
    <location>
        <begin position="838"/>
        <end position="850"/>
    </location>
</feature>
<feature type="compositionally biased region" description="Acidic residues" evidence="11">
    <location>
        <begin position="1"/>
        <end position="10"/>
    </location>
</feature>
<evidence type="ECO:0000256" key="1">
    <source>
        <dbReference type="ARBA" id="ARBA00000900"/>
    </source>
</evidence>
<evidence type="ECO:0000256" key="5">
    <source>
        <dbReference type="ARBA" id="ARBA00022771"/>
    </source>
</evidence>
<dbReference type="UniPathway" id="UPA00143"/>
<feature type="compositionally biased region" description="Low complexity" evidence="11">
    <location>
        <begin position="1467"/>
        <end position="1488"/>
    </location>
</feature>
<evidence type="ECO:0000313" key="14">
    <source>
        <dbReference type="Proteomes" id="UP000007799"/>
    </source>
</evidence>
<dbReference type="InterPro" id="IPR044046">
    <property type="entry name" value="E3_ligase_UBR-like_C"/>
</dbReference>
<dbReference type="FunFam" id="2.10.110.30:FF:000002">
    <property type="entry name" value="Putative e3 ubiquitin-protein ligase ubr3"/>
    <property type="match status" value="1"/>
</dbReference>
<dbReference type="EMBL" id="GL832957">
    <property type="protein sequence ID" value="EGD78707.1"/>
    <property type="molecule type" value="Genomic_DNA"/>
</dbReference>
<evidence type="ECO:0000256" key="11">
    <source>
        <dbReference type="SAM" id="MobiDB-lite"/>
    </source>
</evidence>
<dbReference type="Pfam" id="PF18995">
    <property type="entry name" value="PRT6_C"/>
    <property type="match status" value="1"/>
</dbReference>
<dbReference type="RefSeq" id="XP_004997664.1">
    <property type="nucleotide sequence ID" value="XM_004997607.1"/>
</dbReference>
<dbReference type="GO" id="GO:0071596">
    <property type="term" value="P:ubiquitin-dependent protein catabolic process via the N-end rule pathway"/>
    <property type="evidence" value="ECO:0007669"/>
    <property type="project" value="UniProtKB-UniRule"/>
</dbReference>
<keyword evidence="5 10" id="KW-0863">Zinc-finger</keyword>
<feature type="region of interest" description="Disordered" evidence="11">
    <location>
        <begin position="832"/>
        <end position="859"/>
    </location>
</feature>
<dbReference type="GO" id="GO:0008270">
    <property type="term" value="F:zinc ion binding"/>
    <property type="evidence" value="ECO:0007669"/>
    <property type="project" value="UniProtKB-UniRule"/>
</dbReference>
<evidence type="ECO:0000256" key="8">
    <source>
        <dbReference type="ARBA" id="ARBA00046341"/>
    </source>
</evidence>
<name>F2TYN3_SALR5</name>